<feature type="compositionally biased region" description="Low complexity" evidence="1">
    <location>
        <begin position="345"/>
        <end position="358"/>
    </location>
</feature>
<feature type="compositionally biased region" description="Acidic residues" evidence="1">
    <location>
        <begin position="627"/>
        <end position="645"/>
    </location>
</feature>
<evidence type="ECO:0000313" key="2">
    <source>
        <dbReference type="EMBL" id="SCV71029.1"/>
    </source>
</evidence>
<dbReference type="STRING" id="269621.A0A238FE09"/>
<evidence type="ECO:0000256" key="1">
    <source>
        <dbReference type="SAM" id="MobiDB-lite"/>
    </source>
</evidence>
<feature type="compositionally biased region" description="Polar residues" evidence="1">
    <location>
        <begin position="593"/>
        <end position="603"/>
    </location>
</feature>
<dbReference type="AlphaFoldDB" id="A0A238FE09"/>
<feature type="compositionally biased region" description="Low complexity" evidence="1">
    <location>
        <begin position="525"/>
        <end position="556"/>
    </location>
</feature>
<gene>
    <name evidence="2" type="ORF">BQ2448_3791</name>
</gene>
<feature type="compositionally biased region" description="Low complexity" evidence="1">
    <location>
        <begin position="173"/>
        <end position="194"/>
    </location>
</feature>
<keyword evidence="3" id="KW-1185">Reference proteome</keyword>
<feature type="compositionally biased region" description="Basic and acidic residues" evidence="1">
    <location>
        <begin position="613"/>
        <end position="624"/>
    </location>
</feature>
<feature type="compositionally biased region" description="Acidic residues" evidence="1">
    <location>
        <begin position="432"/>
        <end position="450"/>
    </location>
</feature>
<proteinExistence type="predicted"/>
<feature type="region of interest" description="Disordered" evidence="1">
    <location>
        <begin position="393"/>
        <end position="558"/>
    </location>
</feature>
<protein>
    <submittedName>
        <fullName evidence="2">BQ2448_3791 protein</fullName>
    </submittedName>
</protein>
<feature type="compositionally biased region" description="Pro residues" evidence="1">
    <location>
        <begin position="47"/>
        <end position="69"/>
    </location>
</feature>
<feature type="compositionally biased region" description="Low complexity" evidence="1">
    <location>
        <begin position="225"/>
        <end position="246"/>
    </location>
</feature>
<feature type="region of interest" description="Disordered" evidence="1">
    <location>
        <begin position="587"/>
        <end position="653"/>
    </location>
</feature>
<feature type="region of interest" description="Disordered" evidence="1">
    <location>
        <begin position="1"/>
        <end position="380"/>
    </location>
</feature>
<name>A0A238FE09_9BASI</name>
<feature type="compositionally biased region" description="Polar residues" evidence="1">
    <location>
        <begin position="319"/>
        <end position="334"/>
    </location>
</feature>
<evidence type="ECO:0000313" key="3">
    <source>
        <dbReference type="Proteomes" id="UP000198372"/>
    </source>
</evidence>
<feature type="compositionally biased region" description="Pro residues" evidence="1">
    <location>
        <begin position="115"/>
        <end position="127"/>
    </location>
</feature>
<accession>A0A238FE09</accession>
<dbReference type="Proteomes" id="UP000198372">
    <property type="component" value="Unassembled WGS sequence"/>
</dbReference>
<organism evidence="2 3">
    <name type="scientific">Microbotryum intermedium</name>
    <dbReference type="NCBI Taxonomy" id="269621"/>
    <lineage>
        <taxon>Eukaryota</taxon>
        <taxon>Fungi</taxon>
        <taxon>Dikarya</taxon>
        <taxon>Basidiomycota</taxon>
        <taxon>Pucciniomycotina</taxon>
        <taxon>Microbotryomycetes</taxon>
        <taxon>Microbotryales</taxon>
        <taxon>Microbotryaceae</taxon>
        <taxon>Microbotryum</taxon>
    </lineage>
</organism>
<sequence length="684" mass="71934">MDEDDAEMEDGRNKPFNDGAFSEVDSNGRKARKTVPSPNNAAFGQQPPVPLGYPGAYPYPYPYYQPHPLAHPHPHHPYPSPRSRSRSADGRRAQSLDSRPTSAERASAGARPRPRPYGYPPPPPPGYHPANPGLHATAPPEGYYPPYGYPPPPVFIGQHQMPPGYYPPLPFGAHSHAQAQAQAAHTHSQAHLQQPAIAHAQSDSRSRSPATAATSEGGTVGGGDPLSRSGSAGLSASPARATAPSSAPYPGPSQLPQSFSHSPLGGAGTLPRPHSNGSDGRFTLAPLASNGNRSPRLSDDPATLALGQNGQTEKIPLPSFTTISGDGPMTQSVFGPQHPRHRRATSVSSTSAASVVSTGSAEDGVRSPETNATRTLAAPPPWAQAALVLAAGRVDVPVSPHDERRGRPEKRERDAASNAFPSFKGKGREGAEDLSEIDELDGDTADDDDALSNGKGRRSMMGVEASLGDLRVDRHRRPHGACDGSASPLSSNQNDDSSRSRSSGRGTSREGRGRSRVQYGGGTAGRSAGSSASRPKAARQGSGSSSMSRSAGSNLSAEAQIQRLKNKVAELTFLNGLMVSRLSQLEGPGRVPLTQSGTMTSLFAETPRPSNDYPDHDEAFHDPAESGGDEEMYGDEALREDEELESYGVSVSSQDPAMRHQLLAFFRAQRAGHGGSATSARAEA</sequence>
<reference evidence="3" key="1">
    <citation type="submission" date="2016-09" db="EMBL/GenBank/DDBJ databases">
        <authorList>
            <person name="Jeantristanb JTB J.-T."/>
            <person name="Ricardo R."/>
        </authorList>
    </citation>
    <scope>NUCLEOTIDE SEQUENCE [LARGE SCALE GENOMIC DNA]</scope>
</reference>
<feature type="compositionally biased region" description="Basic and acidic residues" evidence="1">
    <location>
        <begin position="400"/>
        <end position="415"/>
    </location>
</feature>
<feature type="compositionally biased region" description="Low complexity" evidence="1">
    <location>
        <begin position="128"/>
        <end position="146"/>
    </location>
</feature>
<dbReference type="EMBL" id="FMSP01000006">
    <property type="protein sequence ID" value="SCV71029.1"/>
    <property type="molecule type" value="Genomic_DNA"/>
</dbReference>
<dbReference type="OrthoDB" id="2538267at2759"/>